<dbReference type="Pfam" id="PF01546">
    <property type="entry name" value="Peptidase_M20"/>
    <property type="match status" value="1"/>
</dbReference>
<dbReference type="PANTHER" id="PTHR43808">
    <property type="entry name" value="ACETYLORNITHINE DEACETYLASE"/>
    <property type="match status" value="1"/>
</dbReference>
<comment type="similarity">
    <text evidence="3">Belongs to the peptidase M20A family.</text>
</comment>
<dbReference type="GO" id="GO:0046872">
    <property type="term" value="F:metal ion binding"/>
    <property type="evidence" value="ECO:0007669"/>
    <property type="project" value="UniProtKB-KW"/>
</dbReference>
<dbReference type="InterPro" id="IPR036264">
    <property type="entry name" value="Bact_exopeptidase_dim_dom"/>
</dbReference>
<comment type="cofactor">
    <cofactor evidence="2">
        <name>Zn(2+)</name>
        <dbReference type="ChEBI" id="CHEBI:29105"/>
    </cofactor>
</comment>
<evidence type="ECO:0000259" key="8">
    <source>
        <dbReference type="Pfam" id="PF07687"/>
    </source>
</evidence>
<keyword evidence="4" id="KW-0479">Metal-binding</keyword>
<evidence type="ECO:0000256" key="3">
    <source>
        <dbReference type="ARBA" id="ARBA00006247"/>
    </source>
</evidence>
<reference evidence="9 10" key="1">
    <citation type="submission" date="2014-07" db="EMBL/GenBank/DDBJ databases">
        <title>Draft genome of Clostridium celerecrescens 152B isolated from sediments associated with methane hydrate from Krishna Godavari basin.</title>
        <authorList>
            <person name="Honkalas V.S."/>
            <person name="Dabir A.P."/>
            <person name="Arora P."/>
            <person name="Dhakephalkar P.K."/>
        </authorList>
    </citation>
    <scope>NUCLEOTIDE SEQUENCE [LARGE SCALE GENOMIC DNA]</scope>
    <source>
        <strain evidence="9 10">152B</strain>
    </source>
</reference>
<dbReference type="Gene3D" id="3.30.70.360">
    <property type="match status" value="1"/>
</dbReference>
<dbReference type="Gene3D" id="3.40.630.10">
    <property type="entry name" value="Zn peptidases"/>
    <property type="match status" value="1"/>
</dbReference>
<evidence type="ECO:0000256" key="7">
    <source>
        <dbReference type="ARBA" id="ARBA00023285"/>
    </source>
</evidence>
<evidence type="ECO:0000256" key="2">
    <source>
        <dbReference type="ARBA" id="ARBA00001947"/>
    </source>
</evidence>
<dbReference type="InterPro" id="IPR010182">
    <property type="entry name" value="ArgE/DapE"/>
</dbReference>
<evidence type="ECO:0000256" key="4">
    <source>
        <dbReference type="ARBA" id="ARBA00022723"/>
    </source>
</evidence>
<dbReference type="Proteomes" id="UP000028525">
    <property type="component" value="Unassembled WGS sequence"/>
</dbReference>
<dbReference type="STRING" id="29354.IO98_00355"/>
<dbReference type="InterPro" id="IPR050072">
    <property type="entry name" value="Peptidase_M20A"/>
</dbReference>
<evidence type="ECO:0000313" key="9">
    <source>
        <dbReference type="EMBL" id="KEZ91670.1"/>
    </source>
</evidence>
<dbReference type="OrthoDB" id="9792335at2"/>
<comment type="cofactor">
    <cofactor evidence="1">
        <name>Co(2+)</name>
        <dbReference type="ChEBI" id="CHEBI:48828"/>
    </cofactor>
</comment>
<organism evidence="9 10">
    <name type="scientific">Lacrimispora celerecrescens</name>
    <dbReference type="NCBI Taxonomy" id="29354"/>
    <lineage>
        <taxon>Bacteria</taxon>
        <taxon>Bacillati</taxon>
        <taxon>Bacillota</taxon>
        <taxon>Clostridia</taxon>
        <taxon>Lachnospirales</taxon>
        <taxon>Lachnospiraceae</taxon>
        <taxon>Lacrimispora</taxon>
    </lineage>
</organism>
<dbReference type="AlphaFoldDB" id="A0A084JRT6"/>
<evidence type="ECO:0000313" key="10">
    <source>
        <dbReference type="Proteomes" id="UP000028525"/>
    </source>
</evidence>
<dbReference type="NCBIfam" id="TIGR01910">
    <property type="entry name" value="DapE-ArgE"/>
    <property type="match status" value="1"/>
</dbReference>
<dbReference type="InterPro" id="IPR002933">
    <property type="entry name" value="Peptidase_M20"/>
</dbReference>
<keyword evidence="6" id="KW-0862">Zinc</keyword>
<sequence>MMERLKEVLESKRDEYVKYLSELIAMDTQDLGHGIAGGREKEGQEYLIRLLEEMRADQIERDPMTEETIAASIEKYGEGNPGHDYKDRFNVYAVFKGQGSKSLMFNGHMDTMPPGDESLWNVPPHAPEIADGKLFGLGAADMKGGLMASVMAVKLLKDAGISLPLNVLICSVCDEEGGGNGSIQAVMRGKRADGVVVCEPTSGELILAHMGFVFMKVRIAGKSNHSGAKWLGVSAIEKAIKIIERLNELEHGWLLKFKHSLLPAPNLNVGTIHGGSAGSTVAGDCEFDMCIHYLPGLMSHKQVADEVTDEIRRLAESDLWLREHMPEISIYQAGGPFEMEKGPFVDSFERAFEKAEGKPVAIKGSPAGCDSRLWRNIAGCPTIQFGPGNLEQCHSVNEYIQIEEYLKAIHIYAQLILDWGKENRTDE</sequence>
<name>A0A084JRT6_9FIRM</name>
<gene>
    <name evidence="9" type="ORF">IO98_00355</name>
</gene>
<dbReference type="SUPFAM" id="SSF55031">
    <property type="entry name" value="Bacterial exopeptidase dimerisation domain"/>
    <property type="match status" value="1"/>
</dbReference>
<dbReference type="GO" id="GO:0016787">
    <property type="term" value="F:hydrolase activity"/>
    <property type="evidence" value="ECO:0007669"/>
    <property type="project" value="UniProtKB-KW"/>
</dbReference>
<dbReference type="RefSeq" id="WP_038276974.1">
    <property type="nucleotide sequence ID" value="NZ_JPME01000002.1"/>
</dbReference>
<keyword evidence="5" id="KW-0378">Hydrolase</keyword>
<comment type="caution">
    <text evidence="9">The sequence shown here is derived from an EMBL/GenBank/DDBJ whole genome shotgun (WGS) entry which is preliminary data.</text>
</comment>
<evidence type="ECO:0000256" key="1">
    <source>
        <dbReference type="ARBA" id="ARBA00001941"/>
    </source>
</evidence>
<protein>
    <submittedName>
        <fullName evidence="9">Acetylornithine deacetylase</fullName>
    </submittedName>
</protein>
<evidence type="ECO:0000256" key="6">
    <source>
        <dbReference type="ARBA" id="ARBA00022833"/>
    </source>
</evidence>
<dbReference type="InterPro" id="IPR011650">
    <property type="entry name" value="Peptidase_M20_dimer"/>
</dbReference>
<proteinExistence type="inferred from homology"/>
<dbReference type="PANTHER" id="PTHR43808:SF25">
    <property type="entry name" value="PEPTIDASE M20 DIMERISATION DOMAIN-CONTAINING PROTEIN"/>
    <property type="match status" value="1"/>
</dbReference>
<feature type="domain" description="Peptidase M20 dimerisation" evidence="8">
    <location>
        <begin position="208"/>
        <end position="316"/>
    </location>
</feature>
<evidence type="ECO:0000256" key="5">
    <source>
        <dbReference type="ARBA" id="ARBA00022801"/>
    </source>
</evidence>
<dbReference type="Pfam" id="PF07687">
    <property type="entry name" value="M20_dimer"/>
    <property type="match status" value="1"/>
</dbReference>
<dbReference type="SUPFAM" id="SSF53187">
    <property type="entry name" value="Zn-dependent exopeptidases"/>
    <property type="match status" value="1"/>
</dbReference>
<dbReference type="EMBL" id="JPME01000002">
    <property type="protein sequence ID" value="KEZ91670.1"/>
    <property type="molecule type" value="Genomic_DNA"/>
</dbReference>
<keyword evidence="7" id="KW-0170">Cobalt</keyword>
<keyword evidence="10" id="KW-1185">Reference proteome</keyword>
<accession>A0A084JRT6</accession>